<dbReference type="InterPro" id="IPR013525">
    <property type="entry name" value="ABC2_TM"/>
</dbReference>
<evidence type="ECO:0000256" key="1">
    <source>
        <dbReference type="ARBA" id="ARBA00004141"/>
    </source>
</evidence>
<dbReference type="GO" id="GO:0005319">
    <property type="term" value="F:lipid transporter activity"/>
    <property type="evidence" value="ECO:0007669"/>
    <property type="project" value="TreeGrafter"/>
</dbReference>
<dbReference type="GO" id="GO:0140359">
    <property type="term" value="F:ABC-type transporter activity"/>
    <property type="evidence" value="ECO:0007669"/>
    <property type="project" value="InterPro"/>
</dbReference>
<name>A0A7M5XN64_9CNID</name>
<feature type="transmembrane region" description="Helical" evidence="7">
    <location>
        <begin position="122"/>
        <end position="148"/>
    </location>
</feature>
<dbReference type="PROSITE" id="PS50893">
    <property type="entry name" value="ABC_TRANSPORTER_2"/>
    <property type="match status" value="1"/>
</dbReference>
<dbReference type="InterPro" id="IPR017871">
    <property type="entry name" value="ABC_transporter-like_CS"/>
</dbReference>
<evidence type="ECO:0000256" key="3">
    <source>
        <dbReference type="ARBA" id="ARBA00022741"/>
    </source>
</evidence>
<dbReference type="Proteomes" id="UP000594262">
    <property type="component" value="Unplaced"/>
</dbReference>
<dbReference type="AlphaFoldDB" id="A0A7M5XN64"/>
<dbReference type="PROSITE" id="PS00211">
    <property type="entry name" value="ABC_TRANSPORTER_1"/>
    <property type="match status" value="1"/>
</dbReference>
<organism evidence="9 10">
    <name type="scientific">Clytia hemisphaerica</name>
    <dbReference type="NCBI Taxonomy" id="252671"/>
    <lineage>
        <taxon>Eukaryota</taxon>
        <taxon>Metazoa</taxon>
        <taxon>Cnidaria</taxon>
        <taxon>Hydrozoa</taxon>
        <taxon>Hydroidolina</taxon>
        <taxon>Leptothecata</taxon>
        <taxon>Obeliida</taxon>
        <taxon>Clytiidae</taxon>
        <taxon>Clytia</taxon>
    </lineage>
</organism>
<evidence type="ECO:0000256" key="5">
    <source>
        <dbReference type="ARBA" id="ARBA00022989"/>
    </source>
</evidence>
<evidence type="ECO:0000313" key="9">
    <source>
        <dbReference type="EnsemblMetazoa" id="CLYHEMP026058.2"/>
    </source>
</evidence>
<accession>A0A7M5XN64</accession>
<dbReference type="InterPro" id="IPR027417">
    <property type="entry name" value="P-loop_NTPase"/>
</dbReference>
<dbReference type="GO" id="GO:0016020">
    <property type="term" value="C:membrane"/>
    <property type="evidence" value="ECO:0007669"/>
    <property type="project" value="UniProtKB-SubCell"/>
</dbReference>
<dbReference type="Pfam" id="PF00005">
    <property type="entry name" value="ABC_tran"/>
    <property type="match status" value="1"/>
</dbReference>
<dbReference type="InterPro" id="IPR003439">
    <property type="entry name" value="ABC_transporter-like_ATP-bd"/>
</dbReference>
<dbReference type="Gene3D" id="3.40.50.300">
    <property type="entry name" value="P-loop containing nucleotide triphosphate hydrolases"/>
    <property type="match status" value="1"/>
</dbReference>
<keyword evidence="6 7" id="KW-0472">Membrane</keyword>
<feature type="transmembrane region" description="Helical" evidence="7">
    <location>
        <begin position="77"/>
        <end position="110"/>
    </location>
</feature>
<evidence type="ECO:0000256" key="2">
    <source>
        <dbReference type="ARBA" id="ARBA00022692"/>
    </source>
</evidence>
<dbReference type="FunFam" id="3.40.50.300:FF:000465">
    <property type="entry name" value="ATP-binding cassette, sub-family A (ABC1), member 3"/>
    <property type="match status" value="1"/>
</dbReference>
<dbReference type="PANTHER" id="PTHR19229:SF250">
    <property type="entry name" value="ABC TRANSPORTER DOMAIN-CONTAINING PROTEIN-RELATED"/>
    <property type="match status" value="1"/>
</dbReference>
<keyword evidence="4" id="KW-0067">ATP-binding</keyword>
<keyword evidence="3" id="KW-0547">Nucleotide-binding</keyword>
<evidence type="ECO:0000256" key="6">
    <source>
        <dbReference type="ARBA" id="ARBA00023136"/>
    </source>
</evidence>
<dbReference type="SMART" id="SM00382">
    <property type="entry name" value="AAA"/>
    <property type="match status" value="1"/>
</dbReference>
<keyword evidence="2 7" id="KW-0812">Transmembrane</keyword>
<feature type="domain" description="ABC transporter" evidence="8">
    <location>
        <begin position="314"/>
        <end position="548"/>
    </location>
</feature>
<dbReference type="InterPro" id="IPR026082">
    <property type="entry name" value="ABCA"/>
</dbReference>
<evidence type="ECO:0000313" key="10">
    <source>
        <dbReference type="Proteomes" id="UP000594262"/>
    </source>
</evidence>
<keyword evidence="5 7" id="KW-1133">Transmembrane helix</keyword>
<dbReference type="OrthoDB" id="6512918at2759"/>
<dbReference type="Pfam" id="PF12698">
    <property type="entry name" value="ABC2_membrane_3"/>
    <property type="match status" value="1"/>
</dbReference>
<evidence type="ECO:0000259" key="8">
    <source>
        <dbReference type="PROSITE" id="PS50893"/>
    </source>
</evidence>
<reference evidence="9" key="1">
    <citation type="submission" date="2021-01" db="UniProtKB">
        <authorList>
            <consortium name="EnsemblMetazoa"/>
        </authorList>
    </citation>
    <scope>IDENTIFICATION</scope>
</reference>
<dbReference type="GO" id="GO:0016887">
    <property type="term" value="F:ATP hydrolysis activity"/>
    <property type="evidence" value="ECO:0007669"/>
    <property type="project" value="InterPro"/>
</dbReference>
<evidence type="ECO:0000256" key="7">
    <source>
        <dbReference type="SAM" id="Phobius"/>
    </source>
</evidence>
<protein>
    <recommendedName>
        <fullName evidence="8">ABC transporter domain-containing protein</fullName>
    </recommendedName>
</protein>
<dbReference type="PANTHER" id="PTHR19229">
    <property type="entry name" value="ATP-BINDING CASSETTE TRANSPORTER SUBFAMILY A ABCA"/>
    <property type="match status" value="1"/>
</dbReference>
<dbReference type="SUPFAM" id="SSF52540">
    <property type="entry name" value="P-loop containing nucleoside triphosphate hydrolases"/>
    <property type="match status" value="1"/>
</dbReference>
<proteinExistence type="predicted"/>
<feature type="transmembrane region" description="Helical" evidence="7">
    <location>
        <begin position="33"/>
        <end position="56"/>
    </location>
</feature>
<keyword evidence="10" id="KW-1185">Reference proteome</keyword>
<evidence type="ECO:0000256" key="4">
    <source>
        <dbReference type="ARBA" id="ARBA00022840"/>
    </source>
</evidence>
<dbReference type="GO" id="GO:0005524">
    <property type="term" value="F:ATP binding"/>
    <property type="evidence" value="ECO:0007669"/>
    <property type="project" value="UniProtKB-KW"/>
</dbReference>
<dbReference type="EnsemblMetazoa" id="CLYHEMT026058.2">
    <property type="protein sequence ID" value="CLYHEMP026058.2"/>
    <property type="gene ID" value="CLYHEMG026058"/>
</dbReference>
<comment type="subcellular location">
    <subcellularLocation>
        <location evidence="1">Membrane</location>
        <topology evidence="1">Multi-pass membrane protein</topology>
    </subcellularLocation>
</comment>
<sequence length="677" mass="76796">MAIIKSKAKDFNETLYDIQLQRFPYPDGWRDNFIIVIQSSLPLLLMLSLVYSALVITKNVVHEKERKLKESMKMMGLSNWLHWAAWFIKCFVFLLIPMFICSLMLCLSFSSNGRKMLNHSDGYLIFIFLMLYATSGIMFCFFVSTLFYRANIAAAGAGVLWFLTYIPYFFLYNYWFTMSVKSKILACLDFQVAMSFGSYLIGQFEGQGQGVQWSNINQGVTIDDKFTFGHVLMMQVVDIIFYGLLTWYIEGVFPGEYGIPKKFYFPFSKKYWCNVQDLDEERIALTDCDDLENNRKAGEDDSFEEYPEDRKIGIQIQNLRKTFKTEAGIKQAVDDLSLNLYEGEITALLGHNGAGKTTTISMLTGLFPPTSGNAVVNGYDIIYNMDKIRGSLGICPQHNVLFDTLTVEEHLIFFATLKGMKSKQKIEEEVNRMIESIGLSDKRNAESRNLSGGMKRKLSVGNALIGDSKVVILDEPTSGMDVGARRFTWDLLQRERRGRTILLTTHFMDEADVLGDRIAIMASGKVQCYGSSLFLKKRYGVGYHMVMVKTPTCDPSQVQNLIENYVPTAQLESNIGLELSFILPSEYSNKFEELFTEIESNREGLGIASYGASVTTLEEVFIKVGEEQDTQESRSHTALFRQLSGKDQDSTNGTALPTFDAASIPFYKPTYEKNTGW</sequence>
<dbReference type="InterPro" id="IPR003593">
    <property type="entry name" value="AAA+_ATPase"/>
</dbReference>
<dbReference type="CDD" id="cd03263">
    <property type="entry name" value="ABC_subfamily_A"/>
    <property type="match status" value="1"/>
</dbReference>
<feature type="transmembrane region" description="Helical" evidence="7">
    <location>
        <begin position="155"/>
        <end position="175"/>
    </location>
</feature>